<accession>A0A9D1VCC1</accession>
<dbReference type="PROSITE" id="PS51782">
    <property type="entry name" value="LYSM"/>
    <property type="match status" value="1"/>
</dbReference>
<evidence type="ECO:0000313" key="4">
    <source>
        <dbReference type="Proteomes" id="UP000823964"/>
    </source>
</evidence>
<reference evidence="3" key="2">
    <citation type="submission" date="2021-04" db="EMBL/GenBank/DDBJ databases">
        <authorList>
            <person name="Gilroy R."/>
        </authorList>
    </citation>
    <scope>NUCLEOTIDE SEQUENCE</scope>
    <source>
        <strain evidence="3">14975</strain>
    </source>
</reference>
<dbReference type="InterPro" id="IPR018392">
    <property type="entry name" value="LysM"/>
</dbReference>
<sequence>MKSIFLTLSAAVCCSVLLGDEEGPANYSLWPRRPAELAQARRLMAEGKNSEAAYLLRPYWSAEGIVGREARQLTGLINVPRYLSRQHPHAFLYTVKRGDNIARVARNTKCLQELIMLLNGIVDPSRLMVGQKLVAVPMNQRLELHVAHLEASVWDGDILVADYAIEGLEGIGSKGKNEVTALKSCECLVGGATARVVGTGKAAVDRSLVLSSGCVLAAEHRGGRTVRLKQRDLNELALLLAPGAEVCLVRDEEAYAEERAARQAQQAQDASDEVDEAEEVSEE</sequence>
<evidence type="ECO:0000256" key="1">
    <source>
        <dbReference type="SAM" id="MobiDB-lite"/>
    </source>
</evidence>
<feature type="domain" description="LysM" evidence="2">
    <location>
        <begin position="91"/>
        <end position="135"/>
    </location>
</feature>
<dbReference type="EMBL" id="DXFQ01000151">
    <property type="protein sequence ID" value="HIX20536.1"/>
    <property type="molecule type" value="Genomic_DNA"/>
</dbReference>
<dbReference type="AlphaFoldDB" id="A0A9D1VCC1"/>
<dbReference type="InterPro" id="IPR036779">
    <property type="entry name" value="LysM_dom_sf"/>
</dbReference>
<dbReference type="SMART" id="SM00257">
    <property type="entry name" value="LysM"/>
    <property type="match status" value="1"/>
</dbReference>
<dbReference type="Proteomes" id="UP000823964">
    <property type="component" value="Unassembled WGS sequence"/>
</dbReference>
<evidence type="ECO:0000259" key="2">
    <source>
        <dbReference type="PROSITE" id="PS51782"/>
    </source>
</evidence>
<feature type="compositionally biased region" description="Acidic residues" evidence="1">
    <location>
        <begin position="270"/>
        <end position="283"/>
    </location>
</feature>
<reference evidence="3" key="1">
    <citation type="journal article" date="2021" name="PeerJ">
        <title>Extensive microbial diversity within the chicken gut microbiome revealed by metagenomics and culture.</title>
        <authorList>
            <person name="Gilroy R."/>
            <person name="Ravi A."/>
            <person name="Getino M."/>
            <person name="Pursley I."/>
            <person name="Horton D.L."/>
            <person name="Alikhan N.F."/>
            <person name="Baker D."/>
            <person name="Gharbi K."/>
            <person name="Hall N."/>
            <person name="Watson M."/>
            <person name="Adriaenssens E.M."/>
            <person name="Foster-Nyarko E."/>
            <person name="Jarju S."/>
            <person name="Secka A."/>
            <person name="Antonio M."/>
            <person name="Oren A."/>
            <person name="Chaudhuri R.R."/>
            <person name="La Ragione R."/>
            <person name="Hildebrand F."/>
            <person name="Pallen M.J."/>
        </authorList>
    </citation>
    <scope>NUCLEOTIDE SEQUENCE</scope>
    <source>
        <strain evidence="3">14975</strain>
    </source>
</reference>
<comment type="caution">
    <text evidence="3">The sequence shown here is derived from an EMBL/GenBank/DDBJ whole genome shotgun (WGS) entry which is preliminary data.</text>
</comment>
<dbReference type="CDD" id="cd00118">
    <property type="entry name" value="LysM"/>
    <property type="match status" value="1"/>
</dbReference>
<proteinExistence type="predicted"/>
<feature type="region of interest" description="Disordered" evidence="1">
    <location>
        <begin position="259"/>
        <end position="283"/>
    </location>
</feature>
<protein>
    <submittedName>
        <fullName evidence="3">LysM domain-containing protein</fullName>
    </submittedName>
</protein>
<dbReference type="Pfam" id="PF01476">
    <property type="entry name" value="LysM"/>
    <property type="match status" value="1"/>
</dbReference>
<dbReference type="SUPFAM" id="SSF54106">
    <property type="entry name" value="LysM domain"/>
    <property type="match status" value="1"/>
</dbReference>
<organism evidence="3 4">
    <name type="scientific">Candidatus Akkermansia intestinigallinarum</name>
    <dbReference type="NCBI Taxonomy" id="2838431"/>
    <lineage>
        <taxon>Bacteria</taxon>
        <taxon>Pseudomonadati</taxon>
        <taxon>Verrucomicrobiota</taxon>
        <taxon>Verrucomicrobiia</taxon>
        <taxon>Verrucomicrobiales</taxon>
        <taxon>Akkermansiaceae</taxon>
        <taxon>Akkermansia</taxon>
    </lineage>
</organism>
<dbReference type="Gene3D" id="3.10.350.10">
    <property type="entry name" value="LysM domain"/>
    <property type="match status" value="1"/>
</dbReference>
<gene>
    <name evidence="3" type="ORF">H9862_08065</name>
</gene>
<name>A0A9D1VCC1_9BACT</name>
<evidence type="ECO:0000313" key="3">
    <source>
        <dbReference type="EMBL" id="HIX20536.1"/>
    </source>
</evidence>